<organism evidence="1 2">
    <name type="scientific">Natrarchaeobaculum sulfurireducens</name>
    <dbReference type="NCBI Taxonomy" id="2044521"/>
    <lineage>
        <taxon>Archaea</taxon>
        <taxon>Methanobacteriati</taxon>
        <taxon>Methanobacteriota</taxon>
        <taxon>Stenosarchaea group</taxon>
        <taxon>Halobacteria</taxon>
        <taxon>Halobacteriales</taxon>
        <taxon>Natrialbaceae</taxon>
        <taxon>Natrarchaeobaculum</taxon>
    </lineage>
</organism>
<name>A0A346PRV0_9EURY</name>
<evidence type="ECO:0000313" key="1">
    <source>
        <dbReference type="EMBL" id="AXR82245.1"/>
    </source>
</evidence>
<dbReference type="InterPro" id="IPR058451">
    <property type="entry name" value="DUF8138"/>
</dbReference>
<dbReference type="KEGG" id="nag:AArcMg_2248"/>
<dbReference type="Proteomes" id="UP000258613">
    <property type="component" value="Chromosome"/>
</dbReference>
<keyword evidence="2" id="KW-1185">Reference proteome</keyword>
<dbReference type="Pfam" id="PF26459">
    <property type="entry name" value="DUF8138"/>
    <property type="match status" value="1"/>
</dbReference>
<accession>A0A346PRV0</accession>
<gene>
    <name evidence="1" type="ORF">AArcMg_2248</name>
</gene>
<evidence type="ECO:0000313" key="2">
    <source>
        <dbReference type="Proteomes" id="UP000258613"/>
    </source>
</evidence>
<protein>
    <submittedName>
        <fullName evidence="1">Uncharacterized protein</fullName>
    </submittedName>
</protein>
<sequence>MSVRLRLEPPLLVEPAVDPADEPPLLELEEDPPLELVEYLVEVLELAGCLTSVPKSVQFEHTSSSAPSTLMVFGDDVSAPHISH</sequence>
<dbReference type="EMBL" id="CP027033">
    <property type="protein sequence ID" value="AXR82245.1"/>
    <property type="molecule type" value="Genomic_DNA"/>
</dbReference>
<reference evidence="2" key="1">
    <citation type="submission" date="2018-02" db="EMBL/GenBank/DDBJ databases">
        <title>Phenotypic and genomic properties of facultatively anaerobic sulfur-reducing natronoarchaea from hypersaline soda lakes.</title>
        <authorList>
            <person name="Sorokin D.Y."/>
            <person name="Kublanov I.V."/>
            <person name="Roman P."/>
            <person name="Sinninghe Damste J.S."/>
            <person name="Golyshin P.N."/>
            <person name="Rojo D."/>
            <person name="Ciordia S."/>
            <person name="Mena M.D.C."/>
            <person name="Ferrer M."/>
            <person name="Messina E."/>
            <person name="Smedile F."/>
            <person name="La Spada G."/>
            <person name="La Cono V."/>
            <person name="Yakimov M.M."/>
        </authorList>
    </citation>
    <scope>NUCLEOTIDE SEQUENCE [LARGE SCALE GENOMIC DNA]</scope>
    <source>
        <strain evidence="2">AArc-Mg</strain>
    </source>
</reference>
<proteinExistence type="predicted"/>
<dbReference type="AlphaFoldDB" id="A0A346PRV0"/>